<protein>
    <submittedName>
        <fullName evidence="2">Uncharacterized protein</fullName>
    </submittedName>
</protein>
<dbReference type="EnsemblPlants" id="OMERI02G07490.1">
    <property type="protein sequence ID" value="OMERI02G07490.1"/>
    <property type="gene ID" value="OMERI02G07490"/>
</dbReference>
<dbReference type="AlphaFoldDB" id="A0A0E0CGX0"/>
<sequence>GLQLITAHTDAATLLPPLHNPLLLHRHALPLRVFRLAVAVVAAGPPGGGRRRGRWTGTASAGGGGCARSGGRGRA</sequence>
<name>A0A0E0CGX0_9ORYZ</name>
<organism evidence="2">
    <name type="scientific">Oryza meridionalis</name>
    <dbReference type="NCBI Taxonomy" id="40149"/>
    <lineage>
        <taxon>Eukaryota</taxon>
        <taxon>Viridiplantae</taxon>
        <taxon>Streptophyta</taxon>
        <taxon>Embryophyta</taxon>
        <taxon>Tracheophyta</taxon>
        <taxon>Spermatophyta</taxon>
        <taxon>Magnoliopsida</taxon>
        <taxon>Liliopsida</taxon>
        <taxon>Poales</taxon>
        <taxon>Poaceae</taxon>
        <taxon>BOP clade</taxon>
        <taxon>Oryzoideae</taxon>
        <taxon>Oryzeae</taxon>
        <taxon>Oryzinae</taxon>
        <taxon>Oryza</taxon>
    </lineage>
</organism>
<evidence type="ECO:0000256" key="1">
    <source>
        <dbReference type="SAM" id="MobiDB-lite"/>
    </source>
</evidence>
<dbReference type="Gramene" id="OMERI02G07490.1">
    <property type="protein sequence ID" value="OMERI02G07490.1"/>
    <property type="gene ID" value="OMERI02G07490"/>
</dbReference>
<feature type="region of interest" description="Disordered" evidence="1">
    <location>
        <begin position="46"/>
        <end position="75"/>
    </location>
</feature>
<evidence type="ECO:0000313" key="2">
    <source>
        <dbReference type="EnsemblPlants" id="OMERI02G07490.1"/>
    </source>
</evidence>
<dbReference type="HOGENOM" id="CLU_2678325_0_0_1"/>
<proteinExistence type="predicted"/>
<reference evidence="2" key="1">
    <citation type="submission" date="2015-04" db="UniProtKB">
        <authorList>
            <consortium name="EnsemblPlants"/>
        </authorList>
    </citation>
    <scope>IDENTIFICATION</scope>
</reference>
<evidence type="ECO:0000313" key="3">
    <source>
        <dbReference type="Proteomes" id="UP000008021"/>
    </source>
</evidence>
<keyword evidence="3" id="KW-1185">Reference proteome</keyword>
<accession>A0A0E0CGX0</accession>
<feature type="compositionally biased region" description="Gly residues" evidence="1">
    <location>
        <begin position="60"/>
        <end position="75"/>
    </location>
</feature>
<reference evidence="2" key="2">
    <citation type="submission" date="2018-05" db="EMBL/GenBank/DDBJ databases">
        <title>OmerRS3 (Oryza meridionalis Reference Sequence Version 3).</title>
        <authorList>
            <person name="Zhang J."/>
            <person name="Kudrna D."/>
            <person name="Lee S."/>
            <person name="Talag J."/>
            <person name="Welchert J."/>
            <person name="Wing R.A."/>
        </authorList>
    </citation>
    <scope>NUCLEOTIDE SEQUENCE [LARGE SCALE GENOMIC DNA]</scope>
    <source>
        <strain evidence="2">cv. OR44</strain>
    </source>
</reference>
<dbReference type="Proteomes" id="UP000008021">
    <property type="component" value="Chromosome 2"/>
</dbReference>